<accession>A0A9Q0T600</accession>
<organism evidence="1 2">
    <name type="scientific">Salix koriyanagi</name>
    <dbReference type="NCBI Taxonomy" id="2511006"/>
    <lineage>
        <taxon>Eukaryota</taxon>
        <taxon>Viridiplantae</taxon>
        <taxon>Streptophyta</taxon>
        <taxon>Embryophyta</taxon>
        <taxon>Tracheophyta</taxon>
        <taxon>Spermatophyta</taxon>
        <taxon>Magnoliopsida</taxon>
        <taxon>eudicotyledons</taxon>
        <taxon>Gunneridae</taxon>
        <taxon>Pentapetalae</taxon>
        <taxon>rosids</taxon>
        <taxon>fabids</taxon>
        <taxon>Malpighiales</taxon>
        <taxon>Salicaceae</taxon>
        <taxon>Saliceae</taxon>
        <taxon>Salix</taxon>
    </lineage>
</organism>
<evidence type="ECO:0000313" key="1">
    <source>
        <dbReference type="EMBL" id="KAJ6702634.1"/>
    </source>
</evidence>
<protein>
    <submittedName>
        <fullName evidence="1">Uncharacterized protein</fullName>
    </submittedName>
</protein>
<gene>
    <name evidence="1" type="ORF">OIU74_013728</name>
</gene>
<keyword evidence="2" id="KW-1185">Reference proteome</keyword>
<evidence type="ECO:0000313" key="2">
    <source>
        <dbReference type="Proteomes" id="UP001151752"/>
    </source>
</evidence>
<proteinExistence type="predicted"/>
<name>A0A9Q0T600_9ROSI</name>
<reference evidence="1" key="1">
    <citation type="submission" date="2022-11" db="EMBL/GenBank/DDBJ databases">
        <authorList>
            <person name="Hyden B.L."/>
            <person name="Feng K."/>
            <person name="Yates T."/>
            <person name="Jawdy S."/>
            <person name="Smart L.B."/>
            <person name="Muchero W."/>
        </authorList>
    </citation>
    <scope>NUCLEOTIDE SEQUENCE</scope>
    <source>
        <tissue evidence="1">Shoot tip</tissue>
    </source>
</reference>
<comment type="caution">
    <text evidence="1">The sequence shown here is derived from an EMBL/GenBank/DDBJ whole genome shotgun (WGS) entry which is preliminary data.</text>
</comment>
<dbReference type="EMBL" id="JAPFFM010000016">
    <property type="protein sequence ID" value="KAJ6702634.1"/>
    <property type="molecule type" value="Genomic_DNA"/>
</dbReference>
<reference evidence="1" key="2">
    <citation type="journal article" date="2023" name="Int. J. Mol. Sci.">
        <title>De Novo Assembly and Annotation of 11 Diverse Shrub Willow (Salix) Genomes Reveals Novel Gene Organization in Sex-Linked Regions.</title>
        <authorList>
            <person name="Hyden B."/>
            <person name="Feng K."/>
            <person name="Yates T.B."/>
            <person name="Jawdy S."/>
            <person name="Cereghino C."/>
            <person name="Smart L.B."/>
            <person name="Muchero W."/>
        </authorList>
    </citation>
    <scope>NUCLEOTIDE SEQUENCE</scope>
    <source>
        <tissue evidence="1">Shoot tip</tissue>
    </source>
</reference>
<dbReference type="AlphaFoldDB" id="A0A9Q0T600"/>
<dbReference type="Proteomes" id="UP001151752">
    <property type="component" value="Chromosome 1"/>
</dbReference>
<sequence length="57" mass="7030">MALHTHKNCHIIIFFWSESILYPLYEKKNAIKYRLFLEYKKQNFTKGVAEKYRMMLT</sequence>